<protein>
    <submittedName>
        <fullName evidence="1">Uncharacterized protein</fullName>
    </submittedName>
</protein>
<evidence type="ECO:0000313" key="1">
    <source>
        <dbReference type="EMBL" id="KAK0469395.1"/>
    </source>
</evidence>
<dbReference type="RefSeq" id="XP_060339188.1">
    <property type="nucleotide sequence ID" value="XM_060476238.1"/>
</dbReference>
<dbReference type="Gene3D" id="3.40.50.11350">
    <property type="match status" value="1"/>
</dbReference>
<reference evidence="1" key="1">
    <citation type="submission" date="2023-06" db="EMBL/GenBank/DDBJ databases">
        <authorList>
            <consortium name="Lawrence Berkeley National Laboratory"/>
            <person name="Ahrendt S."/>
            <person name="Sahu N."/>
            <person name="Indic B."/>
            <person name="Wong-Bajracharya J."/>
            <person name="Merenyi Z."/>
            <person name="Ke H.-M."/>
            <person name="Monk M."/>
            <person name="Kocsube S."/>
            <person name="Drula E."/>
            <person name="Lipzen A."/>
            <person name="Balint B."/>
            <person name="Henrissat B."/>
            <person name="Andreopoulos B."/>
            <person name="Martin F.M."/>
            <person name="Harder C.B."/>
            <person name="Rigling D."/>
            <person name="Ford K.L."/>
            <person name="Foster G.D."/>
            <person name="Pangilinan J."/>
            <person name="Papanicolaou A."/>
            <person name="Barry K."/>
            <person name="LaButti K."/>
            <person name="Viragh M."/>
            <person name="Koriabine M."/>
            <person name="Yan M."/>
            <person name="Riley R."/>
            <person name="Champramary S."/>
            <person name="Plett K.L."/>
            <person name="Tsai I.J."/>
            <person name="Slot J."/>
            <person name="Sipos G."/>
            <person name="Plett J."/>
            <person name="Nagy L.G."/>
            <person name="Grigoriev I.V."/>
        </authorList>
    </citation>
    <scope>NUCLEOTIDE SEQUENCE</scope>
    <source>
        <strain evidence="1">CCBAS 213</strain>
    </source>
</reference>
<dbReference type="GeneID" id="85359786"/>
<keyword evidence="2" id="KW-1185">Reference proteome</keyword>
<dbReference type="AlphaFoldDB" id="A0AA39U8E0"/>
<comment type="caution">
    <text evidence="1">The sequence shown here is derived from an EMBL/GenBank/DDBJ whole genome shotgun (WGS) entry which is preliminary data.</text>
</comment>
<proteinExistence type="predicted"/>
<name>A0AA39U8E0_ARMTA</name>
<dbReference type="Proteomes" id="UP001175211">
    <property type="component" value="Unassembled WGS sequence"/>
</dbReference>
<organism evidence="1 2">
    <name type="scientific">Armillaria tabescens</name>
    <name type="common">Ringless honey mushroom</name>
    <name type="synonym">Agaricus tabescens</name>
    <dbReference type="NCBI Taxonomy" id="1929756"/>
    <lineage>
        <taxon>Eukaryota</taxon>
        <taxon>Fungi</taxon>
        <taxon>Dikarya</taxon>
        <taxon>Basidiomycota</taxon>
        <taxon>Agaricomycotina</taxon>
        <taxon>Agaricomycetes</taxon>
        <taxon>Agaricomycetidae</taxon>
        <taxon>Agaricales</taxon>
        <taxon>Marasmiineae</taxon>
        <taxon>Physalacriaceae</taxon>
        <taxon>Desarmillaria</taxon>
    </lineage>
</organism>
<dbReference type="Gene3D" id="3.40.50.11340">
    <property type="match status" value="1"/>
</dbReference>
<evidence type="ECO:0000313" key="2">
    <source>
        <dbReference type="Proteomes" id="UP001175211"/>
    </source>
</evidence>
<accession>A0AA39U8E0</accession>
<sequence>MTPLGPSPTLRSRVKLHDLHPTLGPAFLQDNFKIHQGRDDLSYGDRIQRWRPSRGRVLFCISLPLFLLLGWICRPYLHFRSLSIPRTPVEAQYTNETILTNDVPQTTILLPTPSPSQPIAHNPPNSSWKPPIIDRTFLNQLSPPTRDSRSGYQWPPLITQIPEPFDGPNRFLFPARISEQESKARVHLAQIIQLSKELNRTVVLPRVGRSRMGACHLLDFDTYYDIEKLRLAGADVISLEDFQRGTSRQTAQILTLALKANPNMTSTPIVIDKINVHLAQNDVSSLPECFGTHFSTLDFRGFDALYLNPSKLKKPIFKELLGIIQTYQGDPDVLVVNYDLRYPIFPSSSTLQLAYSPSLLSLASKLAPPEEYVMVHWRMESVPHDALSQCAYALIDALHSVDIRKIWFASDYPYALRGPRLAATRKSSTFKDFGDWHNEAVDILLEAFDDGGDLHGFEIVELAERLEGSNRLMTDSGVLGILDKVIGIKASFFLSAAKGCGRRSSFTQQIIDVRMGEFDEVKDHHKLRNVVDYFG</sequence>
<dbReference type="EMBL" id="JAUEPS010000001">
    <property type="protein sequence ID" value="KAK0469395.1"/>
    <property type="molecule type" value="Genomic_DNA"/>
</dbReference>
<gene>
    <name evidence="1" type="ORF">EV420DRAFT_1633805</name>
</gene>